<gene>
    <name evidence="1" type="ORF">DCAF_LOCUS23996</name>
</gene>
<accession>A0AAV1SIE3</accession>
<dbReference type="Proteomes" id="UP001314170">
    <property type="component" value="Unassembled WGS sequence"/>
</dbReference>
<evidence type="ECO:0000313" key="1">
    <source>
        <dbReference type="EMBL" id="CAK7351785.1"/>
    </source>
</evidence>
<dbReference type="AlphaFoldDB" id="A0AAV1SIE3"/>
<protein>
    <submittedName>
        <fullName evidence="1">Uncharacterized protein</fullName>
    </submittedName>
</protein>
<sequence length="115" mass="12262">MKNTIVDQRVVNEPLALQSISANSASTQSIVAITKLHTPAIKEAQTLVDSSTLIAVGQATKFLASSPFSSKNKVQIRDDYLHSSKKLGEEGRVGQGEPIYGLFKAPQVGAPSVRV</sequence>
<reference evidence="1 2" key="1">
    <citation type="submission" date="2024-01" db="EMBL/GenBank/DDBJ databases">
        <authorList>
            <person name="Waweru B."/>
        </authorList>
    </citation>
    <scope>NUCLEOTIDE SEQUENCE [LARGE SCALE GENOMIC DNA]</scope>
</reference>
<evidence type="ECO:0000313" key="2">
    <source>
        <dbReference type="Proteomes" id="UP001314170"/>
    </source>
</evidence>
<keyword evidence="2" id="KW-1185">Reference proteome</keyword>
<name>A0AAV1SIE3_9ROSI</name>
<proteinExistence type="predicted"/>
<organism evidence="1 2">
    <name type="scientific">Dovyalis caffra</name>
    <dbReference type="NCBI Taxonomy" id="77055"/>
    <lineage>
        <taxon>Eukaryota</taxon>
        <taxon>Viridiplantae</taxon>
        <taxon>Streptophyta</taxon>
        <taxon>Embryophyta</taxon>
        <taxon>Tracheophyta</taxon>
        <taxon>Spermatophyta</taxon>
        <taxon>Magnoliopsida</taxon>
        <taxon>eudicotyledons</taxon>
        <taxon>Gunneridae</taxon>
        <taxon>Pentapetalae</taxon>
        <taxon>rosids</taxon>
        <taxon>fabids</taxon>
        <taxon>Malpighiales</taxon>
        <taxon>Salicaceae</taxon>
        <taxon>Flacourtieae</taxon>
        <taxon>Dovyalis</taxon>
    </lineage>
</organism>
<dbReference type="EMBL" id="CAWUPB010001189">
    <property type="protein sequence ID" value="CAK7351785.1"/>
    <property type="molecule type" value="Genomic_DNA"/>
</dbReference>
<comment type="caution">
    <text evidence="1">The sequence shown here is derived from an EMBL/GenBank/DDBJ whole genome shotgun (WGS) entry which is preliminary data.</text>
</comment>